<dbReference type="Pfam" id="PF00550">
    <property type="entry name" value="PP-binding"/>
    <property type="match status" value="1"/>
</dbReference>
<keyword evidence="1" id="KW-0596">Phosphopantetheine</keyword>
<proteinExistence type="predicted"/>
<sequence>MKKVEDKILDLLVDICGTKKVKKNLQLDLIQEGYLDSMGVVSLLSEIEEEFEVEIPLETFNPDDFCTAEKIIKYIKLSVE</sequence>
<feature type="domain" description="Carrier" evidence="5">
    <location>
        <begin position="1"/>
        <end position="79"/>
    </location>
</feature>
<protein>
    <submittedName>
        <fullName evidence="6">D-alanine--poly(Phosphoribitol) ligase subunit DltC</fullName>
        <ecNumber evidence="6">6.1.1.13</ecNumber>
    </submittedName>
</protein>
<keyword evidence="4" id="KW-0961">Cell wall biogenesis/degradation</keyword>
<accession>A0ABR7IMA9</accession>
<name>A0ABR7IMA9_9FIRM</name>
<comment type="caution">
    <text evidence="6">The sequence shown here is derived from an EMBL/GenBank/DDBJ whole genome shotgun (WGS) entry which is preliminary data.</text>
</comment>
<dbReference type="GO" id="GO:0016874">
    <property type="term" value="F:ligase activity"/>
    <property type="evidence" value="ECO:0007669"/>
    <property type="project" value="UniProtKB-KW"/>
</dbReference>
<reference evidence="6 7" key="1">
    <citation type="submission" date="2020-08" db="EMBL/GenBank/DDBJ databases">
        <title>Genome public.</title>
        <authorList>
            <person name="Liu C."/>
            <person name="Sun Q."/>
        </authorList>
    </citation>
    <scope>NUCLEOTIDE SEQUENCE [LARGE SCALE GENOMIC DNA]</scope>
    <source>
        <strain evidence="6 7">M29</strain>
    </source>
</reference>
<dbReference type="SUPFAM" id="SSF47336">
    <property type="entry name" value="ACP-like"/>
    <property type="match status" value="1"/>
</dbReference>
<keyword evidence="3" id="KW-0597">Phosphoprotein</keyword>
<evidence type="ECO:0000259" key="5">
    <source>
        <dbReference type="PROSITE" id="PS50075"/>
    </source>
</evidence>
<dbReference type="InterPro" id="IPR036736">
    <property type="entry name" value="ACP-like_sf"/>
</dbReference>
<evidence type="ECO:0000256" key="3">
    <source>
        <dbReference type="ARBA" id="ARBA00022553"/>
    </source>
</evidence>
<dbReference type="NCBIfam" id="NF003464">
    <property type="entry name" value="PRK05087.1"/>
    <property type="match status" value="1"/>
</dbReference>
<dbReference type="InterPro" id="IPR003230">
    <property type="entry name" value="DltC"/>
</dbReference>
<evidence type="ECO:0000313" key="6">
    <source>
        <dbReference type="EMBL" id="MBC5781089.1"/>
    </source>
</evidence>
<evidence type="ECO:0000313" key="7">
    <source>
        <dbReference type="Proteomes" id="UP000649826"/>
    </source>
</evidence>
<dbReference type="EMBL" id="JACOQG010000047">
    <property type="protein sequence ID" value="MBC5781089.1"/>
    <property type="molecule type" value="Genomic_DNA"/>
</dbReference>
<dbReference type="NCBIfam" id="TIGR01688">
    <property type="entry name" value="dltC"/>
    <property type="match status" value="1"/>
</dbReference>
<dbReference type="PROSITE" id="PS50075">
    <property type="entry name" value="CARRIER"/>
    <property type="match status" value="1"/>
</dbReference>
<gene>
    <name evidence="6" type="primary">dltC</name>
    <name evidence="6" type="ORF">H8Z82_15885</name>
</gene>
<evidence type="ECO:0000256" key="1">
    <source>
        <dbReference type="ARBA" id="ARBA00022450"/>
    </source>
</evidence>
<dbReference type="Gene3D" id="1.10.1200.10">
    <property type="entry name" value="ACP-like"/>
    <property type="match status" value="1"/>
</dbReference>
<organism evidence="6 7">
    <name type="scientific">Blautia difficilis</name>
    <dbReference type="NCBI Taxonomy" id="2763027"/>
    <lineage>
        <taxon>Bacteria</taxon>
        <taxon>Bacillati</taxon>
        <taxon>Bacillota</taxon>
        <taxon>Clostridia</taxon>
        <taxon>Lachnospirales</taxon>
        <taxon>Lachnospiraceae</taxon>
        <taxon>Blautia</taxon>
    </lineage>
</organism>
<dbReference type="InterPro" id="IPR009081">
    <property type="entry name" value="PP-bd_ACP"/>
</dbReference>
<keyword evidence="2" id="KW-0963">Cytoplasm</keyword>
<dbReference type="EC" id="6.1.1.13" evidence="6"/>
<dbReference type="Proteomes" id="UP000649826">
    <property type="component" value="Unassembled WGS sequence"/>
</dbReference>
<dbReference type="RefSeq" id="WP_186995665.1">
    <property type="nucleotide sequence ID" value="NZ_JACOQG010000047.1"/>
</dbReference>
<evidence type="ECO:0000256" key="2">
    <source>
        <dbReference type="ARBA" id="ARBA00022490"/>
    </source>
</evidence>
<keyword evidence="7" id="KW-1185">Reference proteome</keyword>
<keyword evidence="6" id="KW-0436">Ligase</keyword>
<evidence type="ECO:0000256" key="4">
    <source>
        <dbReference type="ARBA" id="ARBA00023316"/>
    </source>
</evidence>